<organism evidence="10 11">
    <name type="scientific">Sulfurifustis variabilis</name>
    <dbReference type="NCBI Taxonomy" id="1675686"/>
    <lineage>
        <taxon>Bacteria</taxon>
        <taxon>Pseudomonadati</taxon>
        <taxon>Pseudomonadota</taxon>
        <taxon>Gammaproteobacteria</taxon>
        <taxon>Acidiferrobacterales</taxon>
        <taxon>Acidiferrobacteraceae</taxon>
        <taxon>Sulfurifustis</taxon>
    </lineage>
</organism>
<dbReference type="InterPro" id="IPR003738">
    <property type="entry name" value="SRAP"/>
</dbReference>
<sequence length="224" mass="25741">MCGRLNVHDSTAIQKLMSGLGLPALPSRPPRYNITPTSPVDVVLAMDDIAEMEWAIEFRDFRHPNTKVETVKRRPDLQKLLRDNRCLVPVNRFYEWPDPAVRPKWQGIKTRFCIHTPEDVMLLGGIYRINPHGVMQFNILTTDPNEQIADFHHRMPVIVPPAKAPAWMRRRDLAEVYAMTEPYPNELIVYECDGFVDSGRNDDPRCMQPAARTGERSQPQGQLL</sequence>
<evidence type="ECO:0000256" key="3">
    <source>
        <dbReference type="ARBA" id="ARBA00022763"/>
    </source>
</evidence>
<comment type="similarity">
    <text evidence="1 8">Belongs to the SOS response-associated peptidase family.</text>
</comment>
<dbReference type="GO" id="GO:0003697">
    <property type="term" value="F:single-stranded DNA binding"/>
    <property type="evidence" value="ECO:0007669"/>
    <property type="project" value="InterPro"/>
</dbReference>
<gene>
    <name evidence="10" type="ORF">SVA_3759</name>
</gene>
<evidence type="ECO:0000256" key="6">
    <source>
        <dbReference type="ARBA" id="ARBA00023125"/>
    </source>
</evidence>
<dbReference type="GO" id="GO:0008233">
    <property type="term" value="F:peptidase activity"/>
    <property type="evidence" value="ECO:0007669"/>
    <property type="project" value="UniProtKB-KW"/>
</dbReference>
<feature type="region of interest" description="Disordered" evidence="9">
    <location>
        <begin position="201"/>
        <end position="224"/>
    </location>
</feature>
<accession>A0A1C7AFV5</accession>
<reference evidence="10 11" key="1">
    <citation type="submission" date="2015-08" db="EMBL/GenBank/DDBJ databases">
        <title>Complete genome sequence of Sulfurifustis variabilis.</title>
        <authorList>
            <person name="Miura A."/>
            <person name="Kojima H."/>
            <person name="Fukui M."/>
        </authorList>
    </citation>
    <scope>NUCLEOTIDE SEQUENCE [LARGE SCALE GENOMIC DNA]</scope>
    <source>
        <strain evidence="11">skN76</strain>
    </source>
</reference>
<dbReference type="EC" id="3.4.-.-" evidence="8"/>
<dbReference type="OrthoDB" id="6192129at2"/>
<dbReference type="EMBL" id="AP014936">
    <property type="protein sequence ID" value="BAU50293.1"/>
    <property type="molecule type" value="Genomic_DNA"/>
</dbReference>
<evidence type="ECO:0000313" key="10">
    <source>
        <dbReference type="EMBL" id="BAU50293.1"/>
    </source>
</evidence>
<evidence type="ECO:0000256" key="9">
    <source>
        <dbReference type="SAM" id="MobiDB-lite"/>
    </source>
</evidence>
<keyword evidence="7" id="KW-0456">Lyase</keyword>
<evidence type="ECO:0000256" key="4">
    <source>
        <dbReference type="ARBA" id="ARBA00022801"/>
    </source>
</evidence>
<keyword evidence="4 8" id="KW-0378">Hydrolase</keyword>
<keyword evidence="3" id="KW-0227">DNA damage</keyword>
<name>A0A1C7AFV5_9GAMM</name>
<keyword evidence="11" id="KW-1185">Reference proteome</keyword>
<protein>
    <recommendedName>
        <fullName evidence="8">Abasic site processing protein</fullName>
        <ecNumber evidence="8">3.4.-.-</ecNumber>
    </recommendedName>
</protein>
<dbReference type="GO" id="GO:0106300">
    <property type="term" value="P:protein-DNA covalent cross-linking repair"/>
    <property type="evidence" value="ECO:0007669"/>
    <property type="project" value="InterPro"/>
</dbReference>
<dbReference type="SUPFAM" id="SSF143081">
    <property type="entry name" value="BB1717-like"/>
    <property type="match status" value="1"/>
</dbReference>
<dbReference type="GO" id="GO:0006508">
    <property type="term" value="P:proteolysis"/>
    <property type="evidence" value="ECO:0007669"/>
    <property type="project" value="UniProtKB-KW"/>
</dbReference>
<evidence type="ECO:0000256" key="8">
    <source>
        <dbReference type="RuleBase" id="RU364100"/>
    </source>
</evidence>
<dbReference type="RefSeq" id="WP_096462608.1">
    <property type="nucleotide sequence ID" value="NZ_AP014936.1"/>
</dbReference>
<evidence type="ECO:0000256" key="2">
    <source>
        <dbReference type="ARBA" id="ARBA00022670"/>
    </source>
</evidence>
<evidence type="ECO:0000256" key="5">
    <source>
        <dbReference type="ARBA" id="ARBA00023124"/>
    </source>
</evidence>
<proteinExistence type="inferred from homology"/>
<evidence type="ECO:0000256" key="1">
    <source>
        <dbReference type="ARBA" id="ARBA00008136"/>
    </source>
</evidence>
<keyword evidence="6" id="KW-0238">DNA-binding</keyword>
<dbReference type="PANTHER" id="PTHR13604:SF0">
    <property type="entry name" value="ABASIC SITE PROCESSING PROTEIN HMCES"/>
    <property type="match status" value="1"/>
</dbReference>
<evidence type="ECO:0000256" key="7">
    <source>
        <dbReference type="ARBA" id="ARBA00023239"/>
    </source>
</evidence>
<dbReference type="GO" id="GO:0016829">
    <property type="term" value="F:lyase activity"/>
    <property type="evidence" value="ECO:0007669"/>
    <property type="project" value="UniProtKB-KW"/>
</dbReference>
<dbReference type="Pfam" id="PF02586">
    <property type="entry name" value="SRAP"/>
    <property type="match status" value="1"/>
</dbReference>
<dbReference type="Proteomes" id="UP000218899">
    <property type="component" value="Chromosome"/>
</dbReference>
<dbReference type="KEGG" id="sva:SVA_3759"/>
<dbReference type="InterPro" id="IPR036590">
    <property type="entry name" value="SRAP-like"/>
</dbReference>
<dbReference type="PANTHER" id="PTHR13604">
    <property type="entry name" value="DC12-RELATED"/>
    <property type="match status" value="1"/>
</dbReference>
<evidence type="ECO:0000313" key="11">
    <source>
        <dbReference type="Proteomes" id="UP000218899"/>
    </source>
</evidence>
<keyword evidence="5" id="KW-0190">Covalent protein-DNA linkage</keyword>
<dbReference type="Gene3D" id="3.90.1680.10">
    <property type="entry name" value="SOS response associated peptidase-like"/>
    <property type="match status" value="1"/>
</dbReference>
<dbReference type="AlphaFoldDB" id="A0A1C7AFV5"/>
<keyword evidence="2 8" id="KW-0645">Protease</keyword>